<organism evidence="1 2">
    <name type="scientific">Phialemonium thermophilum</name>
    <dbReference type="NCBI Taxonomy" id="223376"/>
    <lineage>
        <taxon>Eukaryota</taxon>
        <taxon>Fungi</taxon>
        <taxon>Dikarya</taxon>
        <taxon>Ascomycota</taxon>
        <taxon>Pezizomycotina</taxon>
        <taxon>Sordariomycetes</taxon>
        <taxon>Sordariomycetidae</taxon>
        <taxon>Cephalothecales</taxon>
        <taxon>Cephalothecaceae</taxon>
        <taxon>Phialemonium</taxon>
    </lineage>
</organism>
<dbReference type="Proteomes" id="UP001586593">
    <property type="component" value="Unassembled WGS sequence"/>
</dbReference>
<proteinExistence type="predicted"/>
<protein>
    <submittedName>
        <fullName evidence="1">Uncharacterized protein</fullName>
    </submittedName>
</protein>
<reference evidence="1 2" key="1">
    <citation type="journal article" date="2024" name="Commun. Biol.">
        <title>Comparative genomic analysis of thermophilic fungi reveals convergent evolutionary adaptations and gene losses.</title>
        <authorList>
            <person name="Steindorff A.S."/>
            <person name="Aguilar-Pontes M.V."/>
            <person name="Robinson A.J."/>
            <person name="Andreopoulos B."/>
            <person name="LaButti K."/>
            <person name="Kuo A."/>
            <person name="Mondo S."/>
            <person name="Riley R."/>
            <person name="Otillar R."/>
            <person name="Haridas S."/>
            <person name="Lipzen A."/>
            <person name="Grimwood J."/>
            <person name="Schmutz J."/>
            <person name="Clum A."/>
            <person name="Reid I.D."/>
            <person name="Moisan M.C."/>
            <person name="Butler G."/>
            <person name="Nguyen T.T.M."/>
            <person name="Dewar K."/>
            <person name="Conant G."/>
            <person name="Drula E."/>
            <person name="Henrissat B."/>
            <person name="Hansel C."/>
            <person name="Singer S."/>
            <person name="Hutchinson M.I."/>
            <person name="de Vries R.P."/>
            <person name="Natvig D.O."/>
            <person name="Powell A.J."/>
            <person name="Tsang A."/>
            <person name="Grigoriev I.V."/>
        </authorList>
    </citation>
    <scope>NUCLEOTIDE SEQUENCE [LARGE SCALE GENOMIC DNA]</scope>
    <source>
        <strain evidence="1 2">ATCC 24622</strain>
    </source>
</reference>
<evidence type="ECO:0000313" key="2">
    <source>
        <dbReference type="Proteomes" id="UP001586593"/>
    </source>
</evidence>
<sequence length="84" mass="9751">MLPLWRDALAPVAGTRHQQMDDSNLMAQSSLMIRIDVVRCRHCRRYRLRTEDLSHHAVCIEHAASKGISVSVDMRGRNRRAIKW</sequence>
<gene>
    <name evidence="1" type="ORF">VTK73DRAFT_6723</name>
</gene>
<evidence type="ECO:0000313" key="1">
    <source>
        <dbReference type="EMBL" id="KAL1879911.1"/>
    </source>
</evidence>
<keyword evidence="2" id="KW-1185">Reference proteome</keyword>
<comment type="caution">
    <text evidence="1">The sequence shown here is derived from an EMBL/GenBank/DDBJ whole genome shotgun (WGS) entry which is preliminary data.</text>
</comment>
<dbReference type="EMBL" id="JAZHXJ010000039">
    <property type="protein sequence ID" value="KAL1879911.1"/>
    <property type="molecule type" value="Genomic_DNA"/>
</dbReference>
<accession>A0ABR3XW10</accession>
<name>A0ABR3XW10_9PEZI</name>